<keyword evidence="1" id="KW-0472">Membrane</keyword>
<dbReference type="EMBL" id="DQUO01000044">
    <property type="protein sequence ID" value="HIP91422.1"/>
    <property type="molecule type" value="Genomic_DNA"/>
</dbReference>
<accession>A0A832ZKY6</accession>
<reference evidence="3" key="1">
    <citation type="journal article" date="2020" name="ISME J.">
        <title>Gammaproteobacteria mediating utilization of methyl-, sulfur- and petroleum organic compounds in deep ocean hydrothermal plumes.</title>
        <authorList>
            <person name="Zhou Z."/>
            <person name="Liu Y."/>
            <person name="Pan J."/>
            <person name="Cron B.R."/>
            <person name="Toner B.M."/>
            <person name="Anantharaman K."/>
            <person name="Breier J.A."/>
            <person name="Dick G.J."/>
            <person name="Li M."/>
        </authorList>
    </citation>
    <scope>NUCLEOTIDE SEQUENCE</scope>
    <source>
        <strain evidence="3">SZUA-1471</strain>
    </source>
</reference>
<organism evidence="3 4">
    <name type="scientific">Methanothermococcus okinawensis</name>
    <dbReference type="NCBI Taxonomy" id="155863"/>
    <lineage>
        <taxon>Archaea</taxon>
        <taxon>Methanobacteriati</taxon>
        <taxon>Methanobacteriota</taxon>
        <taxon>Methanomada group</taxon>
        <taxon>Methanococci</taxon>
        <taxon>Methanococcales</taxon>
        <taxon>Methanococcaceae</taxon>
        <taxon>Methanothermococcus</taxon>
    </lineage>
</organism>
<dbReference type="Proteomes" id="UP000618343">
    <property type="component" value="Unassembled WGS sequence"/>
</dbReference>
<protein>
    <submittedName>
        <fullName evidence="3">DUF1616 domain-containing protein</fullName>
    </submittedName>
</protein>
<name>A0A832ZKY6_9EURY</name>
<keyword evidence="1" id="KW-1133">Transmembrane helix</keyword>
<evidence type="ECO:0000256" key="1">
    <source>
        <dbReference type="SAM" id="Phobius"/>
    </source>
</evidence>
<dbReference type="AlphaFoldDB" id="A0A832ZKY6"/>
<keyword evidence="1" id="KW-0812">Transmembrane</keyword>
<dbReference type="InterPro" id="IPR011674">
    <property type="entry name" value="DUF1616"/>
</dbReference>
<dbReference type="Pfam" id="PF07760">
    <property type="entry name" value="DUF1616"/>
    <property type="match status" value="1"/>
</dbReference>
<gene>
    <name evidence="3" type="ORF">EYH21_03895</name>
</gene>
<evidence type="ECO:0000259" key="2">
    <source>
        <dbReference type="Pfam" id="PF07760"/>
    </source>
</evidence>
<evidence type="ECO:0000313" key="4">
    <source>
        <dbReference type="Proteomes" id="UP000618343"/>
    </source>
</evidence>
<sequence>MVNRKSLERVLTLLLGVLLILSIFLTVYLIYVPKIGTRLTEFYILNSEYRAYDYPTEIYVNNSYVVIIGVRNYEYRPMKYKIWVFLSNKTYDYNYTIDVTPEDRWNGTLSYNSALTREIFLEHNETVLIPLNFTVDTPGRHRIVFLLTVNNSRKVYRSLHLWIDVSEPPEDLI</sequence>
<feature type="domain" description="DUF1616" evidence="2">
    <location>
        <begin position="4"/>
        <end position="164"/>
    </location>
</feature>
<evidence type="ECO:0000313" key="3">
    <source>
        <dbReference type="EMBL" id="HIP91422.1"/>
    </source>
</evidence>
<proteinExistence type="predicted"/>
<feature type="transmembrane region" description="Helical" evidence="1">
    <location>
        <begin position="12"/>
        <end position="31"/>
    </location>
</feature>
<comment type="caution">
    <text evidence="3">The sequence shown here is derived from an EMBL/GenBank/DDBJ whole genome shotgun (WGS) entry which is preliminary data.</text>
</comment>